<evidence type="ECO:0000256" key="4">
    <source>
        <dbReference type="ARBA" id="ARBA00022989"/>
    </source>
</evidence>
<dbReference type="PANTHER" id="PTHR32322">
    <property type="entry name" value="INNER MEMBRANE TRANSPORTER"/>
    <property type="match status" value="1"/>
</dbReference>
<dbReference type="InterPro" id="IPR050638">
    <property type="entry name" value="AA-Vitamin_Transporters"/>
</dbReference>
<feature type="transmembrane region" description="Helical" evidence="6">
    <location>
        <begin position="77"/>
        <end position="110"/>
    </location>
</feature>
<feature type="domain" description="EamA" evidence="7">
    <location>
        <begin position="3"/>
        <end position="137"/>
    </location>
</feature>
<feature type="transmembrane region" description="Helical" evidence="6">
    <location>
        <begin position="122"/>
        <end position="143"/>
    </location>
</feature>
<accession>A0A1H7A9J9</accession>
<dbReference type="EMBL" id="FNZE01000012">
    <property type="protein sequence ID" value="SEJ62299.1"/>
    <property type="molecule type" value="Genomic_DNA"/>
</dbReference>
<protein>
    <submittedName>
        <fullName evidence="8">EamA-like transporter family protein</fullName>
    </submittedName>
</protein>
<proteinExistence type="predicted"/>
<reference evidence="9" key="1">
    <citation type="submission" date="2016-10" db="EMBL/GenBank/DDBJ databases">
        <authorList>
            <person name="Varghese N."/>
            <person name="Submissions S."/>
        </authorList>
    </citation>
    <scope>NUCLEOTIDE SEQUENCE [LARGE SCALE GENOMIC DNA]</scope>
    <source>
        <strain evidence="9">LMG 25967</strain>
    </source>
</reference>
<dbReference type="AlphaFoldDB" id="A0A1H7A9J9"/>
<keyword evidence="3 6" id="KW-0812">Transmembrane</keyword>
<feature type="transmembrane region" description="Helical" evidence="6">
    <location>
        <begin position="6"/>
        <end position="26"/>
    </location>
</feature>
<feature type="transmembrane region" description="Helical" evidence="6">
    <location>
        <begin position="38"/>
        <end position="57"/>
    </location>
</feature>
<comment type="subcellular location">
    <subcellularLocation>
        <location evidence="1">Cell membrane</location>
        <topology evidence="1">Multi-pass membrane protein</topology>
    </subcellularLocation>
</comment>
<dbReference type="SUPFAM" id="SSF103481">
    <property type="entry name" value="Multidrug resistance efflux transporter EmrE"/>
    <property type="match status" value="2"/>
</dbReference>
<evidence type="ECO:0000256" key="6">
    <source>
        <dbReference type="SAM" id="Phobius"/>
    </source>
</evidence>
<dbReference type="STRING" id="915471.SAMN05216201_112101"/>
<evidence type="ECO:0000256" key="2">
    <source>
        <dbReference type="ARBA" id="ARBA00022475"/>
    </source>
</evidence>
<dbReference type="GO" id="GO:0005886">
    <property type="term" value="C:plasma membrane"/>
    <property type="evidence" value="ECO:0007669"/>
    <property type="project" value="UniProtKB-SubCell"/>
</dbReference>
<evidence type="ECO:0000256" key="1">
    <source>
        <dbReference type="ARBA" id="ARBA00004651"/>
    </source>
</evidence>
<keyword evidence="5 6" id="KW-0472">Membrane</keyword>
<dbReference type="InterPro" id="IPR000620">
    <property type="entry name" value="EamA_dom"/>
</dbReference>
<name>A0A1H7A9J9_9PSED</name>
<evidence type="ECO:0000313" key="9">
    <source>
        <dbReference type="Proteomes" id="UP000242930"/>
    </source>
</evidence>
<organism evidence="8 9">
    <name type="scientific">Pseudomonas linyingensis</name>
    <dbReference type="NCBI Taxonomy" id="915471"/>
    <lineage>
        <taxon>Bacteria</taxon>
        <taxon>Pseudomonadati</taxon>
        <taxon>Pseudomonadota</taxon>
        <taxon>Gammaproteobacteria</taxon>
        <taxon>Pseudomonadales</taxon>
        <taxon>Pseudomonadaceae</taxon>
        <taxon>Pseudomonas</taxon>
    </lineage>
</organism>
<feature type="transmembrane region" description="Helical" evidence="6">
    <location>
        <begin position="191"/>
        <end position="212"/>
    </location>
</feature>
<feature type="transmembrane region" description="Helical" evidence="6">
    <location>
        <begin position="227"/>
        <end position="247"/>
    </location>
</feature>
<dbReference type="RefSeq" id="WP_090312387.1">
    <property type="nucleotide sequence ID" value="NZ_FNZE01000012.1"/>
</dbReference>
<sequence>MKRGVVYGGMAGATWGLVILAPSLLPEFSPLLLSCARYSLYGLVSLLIALPVAPRLLRRLTIDDTLKLVQLALTGNIVYYLLLASAIQLAGVASAALIVGVVPVTVTLLGRRDAGAVPLRRLAVPLLLVVVGIACINLETLLFDPAPQRPLGERLLGIACAFAALGCWTWFAAANARCLKQSRFDSGEWSTLWGIVTGLLAALLWLGAALLLPDSLRVEASEQRWTAFWLLSLSSAVLGSWLANLLWNAASRRLPLTLTGQLIVFETLFSLLYGFLYLQRLPTLLETLAIGLLIGGVTWAVRRHAVPHGEMAGGAG</sequence>
<keyword evidence="4 6" id="KW-1133">Transmembrane helix</keyword>
<evidence type="ECO:0000313" key="8">
    <source>
        <dbReference type="EMBL" id="SEJ62299.1"/>
    </source>
</evidence>
<feature type="transmembrane region" description="Helical" evidence="6">
    <location>
        <begin position="284"/>
        <end position="301"/>
    </location>
</feature>
<dbReference type="OrthoDB" id="7216522at2"/>
<feature type="transmembrane region" description="Helical" evidence="6">
    <location>
        <begin position="155"/>
        <end position="179"/>
    </location>
</feature>
<dbReference type="Proteomes" id="UP000242930">
    <property type="component" value="Unassembled WGS sequence"/>
</dbReference>
<dbReference type="Pfam" id="PF00892">
    <property type="entry name" value="EamA"/>
    <property type="match status" value="1"/>
</dbReference>
<keyword evidence="2" id="KW-1003">Cell membrane</keyword>
<gene>
    <name evidence="8" type="ORF">SAMN05216201_112101</name>
</gene>
<keyword evidence="9" id="KW-1185">Reference proteome</keyword>
<evidence type="ECO:0000256" key="5">
    <source>
        <dbReference type="ARBA" id="ARBA00023136"/>
    </source>
</evidence>
<dbReference type="PANTHER" id="PTHR32322:SF18">
    <property type="entry name" value="S-ADENOSYLMETHIONINE_S-ADENOSYLHOMOCYSTEINE TRANSPORTER"/>
    <property type="match status" value="1"/>
</dbReference>
<dbReference type="InterPro" id="IPR037185">
    <property type="entry name" value="EmrE-like"/>
</dbReference>
<evidence type="ECO:0000256" key="3">
    <source>
        <dbReference type="ARBA" id="ARBA00022692"/>
    </source>
</evidence>
<feature type="transmembrane region" description="Helical" evidence="6">
    <location>
        <begin position="254"/>
        <end position="278"/>
    </location>
</feature>
<evidence type="ECO:0000259" key="7">
    <source>
        <dbReference type="Pfam" id="PF00892"/>
    </source>
</evidence>